<keyword evidence="2" id="KW-0472">Membrane</keyword>
<dbReference type="AlphaFoldDB" id="A0A1S3XU51"/>
<dbReference type="RefSeq" id="XP_016443466.1">
    <property type="nucleotide sequence ID" value="XM_016587980.1"/>
</dbReference>
<name>A0A1S3XU51_TOBAC</name>
<dbReference type="InterPro" id="IPR051955">
    <property type="entry name" value="PME_Inhibitor"/>
</dbReference>
<keyword evidence="4" id="KW-1185">Reference proteome</keyword>
<protein>
    <submittedName>
        <fullName evidence="5">21 kDa protein-like</fullName>
    </submittedName>
    <submittedName>
        <fullName evidence="5">Pectinesterase inhibitor 4-like</fullName>
    </submittedName>
</protein>
<dbReference type="GeneID" id="107768829"/>
<dbReference type="Pfam" id="PF04043">
    <property type="entry name" value="PMEI"/>
    <property type="match status" value="1"/>
</dbReference>
<dbReference type="NCBIfam" id="TIGR01614">
    <property type="entry name" value="PME_inhib"/>
    <property type="match status" value="1"/>
</dbReference>
<reference evidence="4" key="1">
    <citation type="journal article" date="2014" name="Nat. Commun.">
        <title>The tobacco genome sequence and its comparison with those of tomato and potato.</title>
        <authorList>
            <person name="Sierro N."/>
            <person name="Battey J.N."/>
            <person name="Ouadi S."/>
            <person name="Bakaher N."/>
            <person name="Bovet L."/>
            <person name="Willig A."/>
            <person name="Goepfert S."/>
            <person name="Peitsch M.C."/>
            <person name="Ivanov N.V."/>
        </authorList>
    </citation>
    <scope>NUCLEOTIDE SEQUENCE [LARGE SCALE GENOMIC DNA]</scope>
</reference>
<keyword evidence="2" id="KW-0812">Transmembrane</keyword>
<dbReference type="Gene3D" id="1.20.140.40">
    <property type="entry name" value="Invertase/pectin methylesterase inhibitor family protein"/>
    <property type="match status" value="1"/>
</dbReference>
<reference evidence="5" key="2">
    <citation type="submission" date="2025-08" db="UniProtKB">
        <authorList>
            <consortium name="RefSeq"/>
        </authorList>
    </citation>
    <scope>IDENTIFICATION</scope>
    <source>
        <tissue evidence="5">Leaf</tissue>
    </source>
</reference>
<feature type="transmembrane region" description="Helical" evidence="2">
    <location>
        <begin position="21"/>
        <end position="42"/>
    </location>
</feature>
<accession>A0A1S3XU51</accession>
<evidence type="ECO:0000256" key="2">
    <source>
        <dbReference type="SAM" id="Phobius"/>
    </source>
</evidence>
<keyword evidence="1" id="KW-0732">Signal</keyword>
<dbReference type="GO" id="GO:0009827">
    <property type="term" value="P:plant-type cell wall modification"/>
    <property type="evidence" value="ECO:0000318"/>
    <property type="project" value="GO_Central"/>
</dbReference>
<dbReference type="RefSeq" id="XP_016443466.1">
    <property type="nucleotide sequence ID" value="XM_016587980.2"/>
</dbReference>
<dbReference type="SMART" id="SM00856">
    <property type="entry name" value="PMEI"/>
    <property type="match status" value="1"/>
</dbReference>
<dbReference type="GO" id="GO:0009505">
    <property type="term" value="C:plant-type cell wall"/>
    <property type="evidence" value="ECO:0000318"/>
    <property type="project" value="GO_Central"/>
</dbReference>
<dbReference type="Proteomes" id="UP000790787">
    <property type="component" value="Chromosome 4"/>
</dbReference>
<dbReference type="PANTHER" id="PTHR31080:SF15">
    <property type="entry name" value="INVERTASE"/>
    <property type="match status" value="1"/>
</dbReference>
<organism evidence="4 5">
    <name type="scientific">Nicotiana tabacum</name>
    <name type="common">Common tobacco</name>
    <dbReference type="NCBI Taxonomy" id="4097"/>
    <lineage>
        <taxon>Eukaryota</taxon>
        <taxon>Viridiplantae</taxon>
        <taxon>Streptophyta</taxon>
        <taxon>Embryophyta</taxon>
        <taxon>Tracheophyta</taxon>
        <taxon>Spermatophyta</taxon>
        <taxon>Magnoliopsida</taxon>
        <taxon>eudicotyledons</taxon>
        <taxon>Gunneridae</taxon>
        <taxon>Pentapetalae</taxon>
        <taxon>asterids</taxon>
        <taxon>lamiids</taxon>
        <taxon>Solanales</taxon>
        <taxon>Solanaceae</taxon>
        <taxon>Nicotianoideae</taxon>
        <taxon>Nicotianeae</taxon>
        <taxon>Nicotiana</taxon>
    </lineage>
</organism>
<evidence type="ECO:0000259" key="3">
    <source>
        <dbReference type="SMART" id="SM00856"/>
    </source>
</evidence>
<dbReference type="InterPro" id="IPR006501">
    <property type="entry name" value="Pectinesterase_inhib_dom"/>
</dbReference>
<dbReference type="STRING" id="4097.A0A1S3XU51"/>
<proteinExistence type="predicted"/>
<dbReference type="PaxDb" id="4097-A0A1S3XU51"/>
<dbReference type="GO" id="GO:0004857">
    <property type="term" value="F:enzyme inhibitor activity"/>
    <property type="evidence" value="ECO:0000318"/>
    <property type="project" value="GO_Central"/>
</dbReference>
<evidence type="ECO:0000256" key="1">
    <source>
        <dbReference type="ARBA" id="ARBA00022729"/>
    </source>
</evidence>
<feature type="transmembrane region" description="Helical" evidence="2">
    <location>
        <begin position="54"/>
        <end position="75"/>
    </location>
</feature>
<dbReference type="KEGG" id="nta:107768829"/>
<dbReference type="SUPFAM" id="SSF101148">
    <property type="entry name" value="Plant invertase/pectin methylesterase inhibitor"/>
    <property type="match status" value="1"/>
</dbReference>
<dbReference type="CDD" id="cd15798">
    <property type="entry name" value="PMEI-like_3"/>
    <property type="match status" value="1"/>
</dbReference>
<sequence>MIRIEKLNKILHPANFDLYKYIHIFALFPTHIIQHIFQTQLAGEMEVYSTCKNLTFPLLAFVLFISLTSPAATAAKISRPAYTNFVKTKCKITTYPSLCQKTLIPYASSVKINSTRLCKAALNVAINGARNATVAVSELKRKKGITKIEAAAIKDCFEDVKDAVYELKLAVDAMGHLSDKDKEFQLANAKTYASAVITDADSCTEGFSGRKVNPAVKKIVNSCMATITKLASNALALINHLY</sequence>
<dbReference type="OMA" id="CMATITK"/>
<dbReference type="PANTHER" id="PTHR31080">
    <property type="entry name" value="PECTINESTERASE INHIBITOR-LIKE"/>
    <property type="match status" value="1"/>
</dbReference>
<gene>
    <name evidence="5" type="primary">LOC107768829</name>
</gene>
<keyword evidence="2" id="KW-1133">Transmembrane helix</keyword>
<evidence type="ECO:0000313" key="5">
    <source>
        <dbReference type="RefSeq" id="XP_016443466.1"/>
    </source>
</evidence>
<feature type="domain" description="Pectinesterase inhibitor" evidence="3">
    <location>
        <begin position="81"/>
        <end position="237"/>
    </location>
</feature>
<dbReference type="InterPro" id="IPR035513">
    <property type="entry name" value="Invertase/methylesterase_inhib"/>
</dbReference>
<evidence type="ECO:0000313" key="4">
    <source>
        <dbReference type="Proteomes" id="UP000790787"/>
    </source>
</evidence>
<dbReference type="OrthoDB" id="1430376at2759"/>